<evidence type="ECO:0000313" key="2">
    <source>
        <dbReference type="Proteomes" id="UP000663843"/>
    </source>
</evidence>
<reference evidence="1" key="1">
    <citation type="submission" date="2021-01" db="EMBL/GenBank/DDBJ databases">
        <authorList>
            <person name="Kaushik A."/>
        </authorList>
    </citation>
    <scope>NUCLEOTIDE SEQUENCE</scope>
    <source>
        <strain evidence="1">AG2-2IIIB</strain>
    </source>
</reference>
<sequence length="242" mass="27191">MMAESTSSQHTGEESWTGLERALQSLHITAQICPPLHSAIDDLKSWLHTFKKAARSRKDYDKLSTGLTAMVELLNRQLPNSASDEIEGIIANITEKITAEIQSIDERRVGSKTHRLQEASRDKDDIIRRYRWIEQLFCQLQGKAIMSSWNVASKHLINAQLESLRPVKLAAFDSEILMDIGRRSCTENTRTKILSDSMAWADNPAGAKIYWMNGMASTGKTTIAYSLCKLLTATRQLAASFF</sequence>
<proteinExistence type="predicted"/>
<protein>
    <recommendedName>
        <fullName evidence="3">NACHT domain-containing protein</fullName>
    </recommendedName>
</protein>
<organism evidence="1 2">
    <name type="scientific">Rhizoctonia solani</name>
    <dbReference type="NCBI Taxonomy" id="456999"/>
    <lineage>
        <taxon>Eukaryota</taxon>
        <taxon>Fungi</taxon>
        <taxon>Dikarya</taxon>
        <taxon>Basidiomycota</taxon>
        <taxon>Agaricomycotina</taxon>
        <taxon>Agaricomycetes</taxon>
        <taxon>Cantharellales</taxon>
        <taxon>Ceratobasidiaceae</taxon>
        <taxon>Rhizoctonia</taxon>
    </lineage>
</organism>
<feature type="non-terminal residue" evidence="1">
    <location>
        <position position="1"/>
    </location>
</feature>
<dbReference type="EMBL" id="CAJMWT010005727">
    <property type="protein sequence ID" value="CAE6508978.1"/>
    <property type="molecule type" value="Genomic_DNA"/>
</dbReference>
<dbReference type="AlphaFoldDB" id="A0A8H3HFU9"/>
<comment type="caution">
    <text evidence="1">The sequence shown here is derived from an EMBL/GenBank/DDBJ whole genome shotgun (WGS) entry which is preliminary data.</text>
</comment>
<dbReference type="Proteomes" id="UP000663843">
    <property type="component" value="Unassembled WGS sequence"/>
</dbReference>
<name>A0A8H3HFU9_9AGAM</name>
<evidence type="ECO:0008006" key="3">
    <source>
        <dbReference type="Google" id="ProtNLM"/>
    </source>
</evidence>
<evidence type="ECO:0000313" key="1">
    <source>
        <dbReference type="EMBL" id="CAE6508978.1"/>
    </source>
</evidence>
<gene>
    <name evidence="1" type="ORF">RDB_LOCUS149783</name>
</gene>
<accession>A0A8H3HFU9</accession>